<reference evidence="1 2" key="1">
    <citation type="submission" date="2024-02" db="EMBL/GenBank/DDBJ databases">
        <title>Deinococcus xinjiangensis NBRC 107630.</title>
        <authorList>
            <person name="Ichikawa N."/>
            <person name="Katano-Makiyama Y."/>
            <person name="Hidaka K."/>
        </authorList>
    </citation>
    <scope>NUCLEOTIDE SEQUENCE [LARGE SCALE GENOMIC DNA]</scope>
    <source>
        <strain evidence="1 2">NBRC 107630</strain>
    </source>
</reference>
<dbReference type="EMBL" id="BAABRN010000001">
    <property type="protein sequence ID" value="GAA5500408.1"/>
    <property type="molecule type" value="Genomic_DNA"/>
</dbReference>
<evidence type="ECO:0000313" key="2">
    <source>
        <dbReference type="Proteomes" id="UP001458946"/>
    </source>
</evidence>
<evidence type="ECO:0000313" key="1">
    <source>
        <dbReference type="EMBL" id="GAA5500408.1"/>
    </source>
</evidence>
<evidence type="ECO:0008006" key="3">
    <source>
        <dbReference type="Google" id="ProtNLM"/>
    </source>
</evidence>
<dbReference type="Proteomes" id="UP001458946">
    <property type="component" value="Unassembled WGS sequence"/>
</dbReference>
<gene>
    <name evidence="1" type="ORF">Dxin01_00129</name>
</gene>
<name>A0ABP9VAW8_9DEIO</name>
<sequence length="237" mass="27282">MSQARLIGLTGGAGFGKDQLADALVRDYGYVRQNFGDLIKSFFDDFIQRKIDPEQLEAKIYEHLTSGKTETDVQLFIHEHAESYWRAKHCYSAHDSAHSHKVYFRDILKFGGELIHEWLLHEYRAQLTRLLSAGISVVNTRVCYPEGQPEEALLIRELGGRIYNLRARHRDYESEWERMGVLRLLTGDFGVISIDNYAQSGEEWRDKFCPDYAKILHETTDPSVFAWPRALPTVSAA</sequence>
<dbReference type="InterPro" id="IPR027417">
    <property type="entry name" value="P-loop_NTPase"/>
</dbReference>
<dbReference type="SUPFAM" id="SSF52540">
    <property type="entry name" value="P-loop containing nucleoside triphosphate hydrolases"/>
    <property type="match status" value="1"/>
</dbReference>
<keyword evidence="2" id="KW-1185">Reference proteome</keyword>
<protein>
    <recommendedName>
        <fullName evidence="3">Deoxynucleoside monophosphate kinase</fullName>
    </recommendedName>
</protein>
<comment type="caution">
    <text evidence="1">The sequence shown here is derived from an EMBL/GenBank/DDBJ whole genome shotgun (WGS) entry which is preliminary data.</text>
</comment>
<organism evidence="1 2">
    <name type="scientific">Deinococcus xinjiangensis</name>
    <dbReference type="NCBI Taxonomy" id="457454"/>
    <lineage>
        <taxon>Bacteria</taxon>
        <taxon>Thermotogati</taxon>
        <taxon>Deinococcota</taxon>
        <taxon>Deinococci</taxon>
        <taxon>Deinococcales</taxon>
        <taxon>Deinococcaceae</taxon>
        <taxon>Deinococcus</taxon>
    </lineage>
</organism>
<accession>A0ABP9VAW8</accession>
<proteinExistence type="predicted"/>
<dbReference type="RefSeq" id="WP_353540394.1">
    <property type="nucleotide sequence ID" value="NZ_BAABRN010000001.1"/>
</dbReference>